<accession>A0AAE0U3G1</accession>
<dbReference type="PANTHER" id="PTHR43853:SF10">
    <property type="entry name" value="ACETYL-COA C-ACETYLTRANSFERASE"/>
    <property type="match status" value="1"/>
</dbReference>
<keyword evidence="5 8" id="KW-0012">Acyltransferase</keyword>
<dbReference type="Pfam" id="PF02803">
    <property type="entry name" value="Thiolase_C"/>
    <property type="match status" value="1"/>
</dbReference>
<dbReference type="GO" id="GO:0003988">
    <property type="term" value="F:acetyl-CoA C-acyltransferase activity"/>
    <property type="evidence" value="ECO:0007669"/>
    <property type="project" value="UniProtKB-EC"/>
</dbReference>
<keyword evidence="12" id="KW-1185">Reference proteome</keyword>
<evidence type="ECO:0000256" key="7">
    <source>
        <dbReference type="PIRSR" id="PIRSR000429-1"/>
    </source>
</evidence>
<comment type="caution">
    <text evidence="11">The sequence shown here is derived from an EMBL/GenBank/DDBJ whole genome shotgun (WGS) entry which is preliminary data.</text>
</comment>
<dbReference type="GO" id="GO:0010124">
    <property type="term" value="P:phenylacetate catabolic process"/>
    <property type="evidence" value="ECO:0007669"/>
    <property type="project" value="TreeGrafter"/>
</dbReference>
<dbReference type="CDD" id="cd00751">
    <property type="entry name" value="thiolase"/>
    <property type="match status" value="1"/>
</dbReference>
<comment type="pathway">
    <text evidence="2">Lipid metabolism; fatty acid metabolism.</text>
</comment>
<gene>
    <name evidence="11" type="ORF">B0H63DRAFT_101807</name>
</gene>
<dbReference type="InterPro" id="IPR002155">
    <property type="entry name" value="Thiolase"/>
</dbReference>
<dbReference type="Proteomes" id="UP001285441">
    <property type="component" value="Unassembled WGS sequence"/>
</dbReference>
<dbReference type="AlphaFoldDB" id="A0AAE0U3G1"/>
<evidence type="ECO:0000259" key="10">
    <source>
        <dbReference type="Pfam" id="PF02803"/>
    </source>
</evidence>
<dbReference type="GO" id="GO:0006635">
    <property type="term" value="P:fatty acid beta-oxidation"/>
    <property type="evidence" value="ECO:0007669"/>
    <property type="project" value="TreeGrafter"/>
</dbReference>
<feature type="active site" description="Proton acceptor" evidence="7">
    <location>
        <position position="402"/>
    </location>
</feature>
<dbReference type="InterPro" id="IPR020616">
    <property type="entry name" value="Thiolase_N"/>
</dbReference>
<sequence length="417" mass="43990">MAVERLGSILKHLTPGNALSQITSKNADDIVITLAIRTPLTKARKGGFKDTSLEYLVYAILKEVKERSNIDPALVEDIALGNVSDGKAAYKLRAAALAAGFPNTAGCYSLNRFCSSGLKATADIANSISKGDIEVGVAVGAEQMTIGGDALEAPFDEQVTSLSQESKDCMEPMGWTSENVARDFGITRAEMDKYAAESFQRAERAQKAGLFDDEIAPIKTRIKDANGDWKEVTLTRDEGIRPGTTAESLGKIKAAFPQWGPTPSTTGGNASQITDGAAAVLLMKRSTAIKLGQPILAKYVGSTVAGLAPRIMGIGPTVAIPKLLAQHNITLADVDVVEVNEAFASMAVYCRDNLGLDWAKMNPRGGAIALGHPLGATGARQIVTGLSECRKTGKKILLTSMCIGTGMGMAGLFVNEQ</sequence>
<dbReference type="Pfam" id="PF00108">
    <property type="entry name" value="Thiolase_N"/>
    <property type="match status" value="1"/>
</dbReference>
<evidence type="ECO:0000256" key="3">
    <source>
        <dbReference type="ARBA" id="ARBA00010982"/>
    </source>
</evidence>
<dbReference type="SUPFAM" id="SSF53901">
    <property type="entry name" value="Thiolase-like"/>
    <property type="match status" value="2"/>
</dbReference>
<evidence type="ECO:0000256" key="8">
    <source>
        <dbReference type="RuleBase" id="RU003557"/>
    </source>
</evidence>
<comment type="similarity">
    <text evidence="3 8">Belongs to the thiolase-like superfamily. Thiolase family.</text>
</comment>
<dbReference type="PROSITE" id="PS00737">
    <property type="entry name" value="THIOLASE_2"/>
    <property type="match status" value="1"/>
</dbReference>
<evidence type="ECO:0000256" key="2">
    <source>
        <dbReference type="ARBA" id="ARBA00004872"/>
    </source>
</evidence>
<organism evidence="11 12">
    <name type="scientific">Podospora didyma</name>
    <dbReference type="NCBI Taxonomy" id="330526"/>
    <lineage>
        <taxon>Eukaryota</taxon>
        <taxon>Fungi</taxon>
        <taxon>Dikarya</taxon>
        <taxon>Ascomycota</taxon>
        <taxon>Pezizomycotina</taxon>
        <taxon>Sordariomycetes</taxon>
        <taxon>Sordariomycetidae</taxon>
        <taxon>Sordariales</taxon>
        <taxon>Podosporaceae</taxon>
        <taxon>Podospora</taxon>
    </lineage>
</organism>
<evidence type="ECO:0000256" key="6">
    <source>
        <dbReference type="ARBA" id="ARBA00047605"/>
    </source>
</evidence>
<dbReference type="EMBL" id="JAULSW010000002">
    <property type="protein sequence ID" value="KAK3389588.1"/>
    <property type="molecule type" value="Genomic_DNA"/>
</dbReference>
<evidence type="ECO:0000256" key="5">
    <source>
        <dbReference type="ARBA" id="ARBA00023315"/>
    </source>
</evidence>
<comment type="cofactor">
    <cofactor evidence="1">
        <name>K(+)</name>
        <dbReference type="ChEBI" id="CHEBI:29103"/>
    </cofactor>
</comment>
<protein>
    <submittedName>
        <fullName evidence="11">3-ketoacyl-CoA thiolase</fullName>
    </submittedName>
</protein>
<evidence type="ECO:0000259" key="9">
    <source>
        <dbReference type="Pfam" id="PF00108"/>
    </source>
</evidence>
<evidence type="ECO:0000313" key="12">
    <source>
        <dbReference type="Proteomes" id="UP001285441"/>
    </source>
</evidence>
<feature type="active site" description="Acyl-thioester intermediate" evidence="7">
    <location>
        <position position="114"/>
    </location>
</feature>
<evidence type="ECO:0000256" key="4">
    <source>
        <dbReference type="ARBA" id="ARBA00022679"/>
    </source>
</evidence>
<comment type="catalytic activity">
    <reaction evidence="6">
        <text>an acyl-CoA + acetyl-CoA = a 3-oxoacyl-CoA + CoA</text>
        <dbReference type="Rhea" id="RHEA:21564"/>
        <dbReference type="ChEBI" id="CHEBI:57287"/>
        <dbReference type="ChEBI" id="CHEBI:57288"/>
        <dbReference type="ChEBI" id="CHEBI:58342"/>
        <dbReference type="ChEBI" id="CHEBI:90726"/>
        <dbReference type="EC" id="2.3.1.16"/>
    </reaction>
</comment>
<dbReference type="PANTHER" id="PTHR43853">
    <property type="entry name" value="3-KETOACYL-COA THIOLASE, PEROXISOMAL"/>
    <property type="match status" value="1"/>
</dbReference>
<dbReference type="InterPro" id="IPR050215">
    <property type="entry name" value="Thiolase-like_sf_Thiolase"/>
</dbReference>
<proteinExistence type="inferred from homology"/>
<dbReference type="InterPro" id="IPR020617">
    <property type="entry name" value="Thiolase_C"/>
</dbReference>
<keyword evidence="4 8" id="KW-0808">Transferase</keyword>
<evidence type="ECO:0000313" key="11">
    <source>
        <dbReference type="EMBL" id="KAK3389588.1"/>
    </source>
</evidence>
<dbReference type="GO" id="GO:0005777">
    <property type="term" value="C:peroxisome"/>
    <property type="evidence" value="ECO:0007669"/>
    <property type="project" value="TreeGrafter"/>
</dbReference>
<reference evidence="11" key="2">
    <citation type="submission" date="2023-06" db="EMBL/GenBank/DDBJ databases">
        <authorList>
            <consortium name="Lawrence Berkeley National Laboratory"/>
            <person name="Haridas S."/>
            <person name="Hensen N."/>
            <person name="Bonometti L."/>
            <person name="Westerberg I."/>
            <person name="Brannstrom I.O."/>
            <person name="Guillou S."/>
            <person name="Cros-Aarteil S."/>
            <person name="Calhoun S."/>
            <person name="Kuo A."/>
            <person name="Mondo S."/>
            <person name="Pangilinan J."/>
            <person name="Riley R."/>
            <person name="LaButti K."/>
            <person name="Andreopoulos B."/>
            <person name="Lipzen A."/>
            <person name="Chen C."/>
            <person name="Yanf M."/>
            <person name="Daum C."/>
            <person name="Ng V."/>
            <person name="Clum A."/>
            <person name="Steindorff A."/>
            <person name="Ohm R."/>
            <person name="Martin F."/>
            <person name="Silar P."/>
            <person name="Natvig D."/>
            <person name="Lalanne C."/>
            <person name="Gautier V."/>
            <person name="Ament-velasquez S.L."/>
            <person name="Kruys A."/>
            <person name="Hutchinson M.I."/>
            <person name="Powell A.J."/>
            <person name="Barry K."/>
            <person name="Miller A.N."/>
            <person name="Grigoriev I.V."/>
            <person name="Debuchy R."/>
            <person name="Gladieux P."/>
            <person name="Thoren M.H."/>
            <person name="Johannesson H."/>
        </authorList>
    </citation>
    <scope>NUCLEOTIDE SEQUENCE</scope>
    <source>
        <strain evidence="11">CBS 232.78</strain>
    </source>
</reference>
<dbReference type="InterPro" id="IPR020613">
    <property type="entry name" value="Thiolase_CS"/>
</dbReference>
<feature type="domain" description="Thiolase C-terminal" evidence="10">
    <location>
        <begin position="295"/>
        <end position="413"/>
    </location>
</feature>
<reference evidence="11" key="1">
    <citation type="journal article" date="2023" name="Mol. Phylogenet. Evol.">
        <title>Genome-scale phylogeny and comparative genomics of the fungal order Sordariales.</title>
        <authorList>
            <person name="Hensen N."/>
            <person name="Bonometti L."/>
            <person name="Westerberg I."/>
            <person name="Brannstrom I.O."/>
            <person name="Guillou S."/>
            <person name="Cros-Aarteil S."/>
            <person name="Calhoun S."/>
            <person name="Haridas S."/>
            <person name="Kuo A."/>
            <person name="Mondo S."/>
            <person name="Pangilinan J."/>
            <person name="Riley R."/>
            <person name="LaButti K."/>
            <person name="Andreopoulos B."/>
            <person name="Lipzen A."/>
            <person name="Chen C."/>
            <person name="Yan M."/>
            <person name="Daum C."/>
            <person name="Ng V."/>
            <person name="Clum A."/>
            <person name="Steindorff A."/>
            <person name="Ohm R.A."/>
            <person name="Martin F."/>
            <person name="Silar P."/>
            <person name="Natvig D.O."/>
            <person name="Lalanne C."/>
            <person name="Gautier V."/>
            <person name="Ament-Velasquez S.L."/>
            <person name="Kruys A."/>
            <person name="Hutchinson M.I."/>
            <person name="Powell A.J."/>
            <person name="Barry K."/>
            <person name="Miller A.N."/>
            <person name="Grigoriev I.V."/>
            <person name="Debuchy R."/>
            <person name="Gladieux P."/>
            <person name="Hiltunen Thoren M."/>
            <person name="Johannesson H."/>
        </authorList>
    </citation>
    <scope>NUCLEOTIDE SEQUENCE</scope>
    <source>
        <strain evidence="11">CBS 232.78</strain>
    </source>
</reference>
<dbReference type="PIRSF" id="PIRSF000429">
    <property type="entry name" value="Ac-CoA_Ac_transf"/>
    <property type="match status" value="1"/>
</dbReference>
<dbReference type="InterPro" id="IPR016039">
    <property type="entry name" value="Thiolase-like"/>
</dbReference>
<feature type="domain" description="Thiolase N-terminal" evidence="9">
    <location>
        <begin position="30"/>
        <end position="286"/>
    </location>
</feature>
<name>A0AAE0U3G1_9PEZI</name>
<evidence type="ECO:0000256" key="1">
    <source>
        <dbReference type="ARBA" id="ARBA00001958"/>
    </source>
</evidence>
<dbReference type="NCBIfam" id="TIGR01930">
    <property type="entry name" value="AcCoA-C-Actrans"/>
    <property type="match status" value="1"/>
</dbReference>
<dbReference type="Gene3D" id="3.40.47.10">
    <property type="match status" value="2"/>
</dbReference>
<feature type="active site" description="Proton acceptor" evidence="7">
    <location>
        <position position="372"/>
    </location>
</feature>